<sequence>MNAPGQQEMTREDLELDEARPVRDALRAAFRAPDGVRVRLHRGGRPAWFLEMSWDGTETVGCGDRFFGEPGPDGFSLVADLDGRPVGYLSAELSPDPAGGGTAHVEMVQVDADHRGARIGSALTAGLAELLLRETDRRLGEGLEPEPWVVTADTVSEPAGRLIGRLERVLETELDVRFRRFEEGEGPAP</sequence>
<keyword evidence="2" id="KW-0808">Transferase</keyword>
<comment type="caution">
    <text evidence="2">The sequence shown here is derived from an EMBL/GenBank/DDBJ whole genome shotgun (WGS) entry which is preliminary data.</text>
</comment>
<protein>
    <submittedName>
        <fullName evidence="2">Acetyltransferase (GNAT) family protein</fullName>
    </submittedName>
</protein>
<dbReference type="CDD" id="cd04301">
    <property type="entry name" value="NAT_SF"/>
    <property type="match status" value="1"/>
</dbReference>
<dbReference type="OrthoDB" id="336415at2"/>
<reference evidence="2 3" key="1">
    <citation type="submission" date="2018-04" db="EMBL/GenBank/DDBJ databases">
        <title>Genomic Encyclopedia of Archaeal and Bacterial Type Strains, Phase II (KMG-II): from individual species to whole genera.</title>
        <authorList>
            <person name="Goeker M."/>
        </authorList>
    </citation>
    <scope>NUCLEOTIDE SEQUENCE [LARGE SCALE GENOMIC DNA]</scope>
    <source>
        <strain evidence="2 3">DSM 21823</strain>
    </source>
</reference>
<proteinExistence type="predicted"/>
<dbReference type="InterPro" id="IPR016181">
    <property type="entry name" value="Acyl_CoA_acyltransferase"/>
</dbReference>
<dbReference type="Gene3D" id="3.40.630.30">
    <property type="match status" value="1"/>
</dbReference>
<evidence type="ECO:0000259" key="1">
    <source>
        <dbReference type="PROSITE" id="PS51186"/>
    </source>
</evidence>
<dbReference type="SUPFAM" id="SSF55729">
    <property type="entry name" value="Acyl-CoA N-acyltransferases (Nat)"/>
    <property type="match status" value="1"/>
</dbReference>
<name>A0A2T6B851_9RHOB</name>
<feature type="domain" description="N-acetyltransferase" evidence="1">
    <location>
        <begin position="9"/>
        <end position="183"/>
    </location>
</feature>
<gene>
    <name evidence="2" type="ORF">C8N34_10225</name>
</gene>
<keyword evidence="3" id="KW-1185">Reference proteome</keyword>
<dbReference type="EMBL" id="QBKP01000002">
    <property type="protein sequence ID" value="PTX52247.1"/>
    <property type="molecule type" value="Genomic_DNA"/>
</dbReference>
<evidence type="ECO:0000313" key="3">
    <source>
        <dbReference type="Proteomes" id="UP000244224"/>
    </source>
</evidence>
<organism evidence="2 3">
    <name type="scientific">Gemmobacter caeni</name>
    <dbReference type="NCBI Taxonomy" id="589035"/>
    <lineage>
        <taxon>Bacteria</taxon>
        <taxon>Pseudomonadati</taxon>
        <taxon>Pseudomonadota</taxon>
        <taxon>Alphaproteobacteria</taxon>
        <taxon>Rhodobacterales</taxon>
        <taxon>Paracoccaceae</taxon>
        <taxon>Gemmobacter</taxon>
    </lineage>
</organism>
<dbReference type="AlphaFoldDB" id="A0A2T6B851"/>
<dbReference type="PROSITE" id="PS51186">
    <property type="entry name" value="GNAT"/>
    <property type="match status" value="1"/>
</dbReference>
<accession>A0A2T6B851</accession>
<dbReference type="Pfam" id="PF00583">
    <property type="entry name" value="Acetyltransf_1"/>
    <property type="match status" value="1"/>
</dbReference>
<dbReference type="GO" id="GO:0016747">
    <property type="term" value="F:acyltransferase activity, transferring groups other than amino-acyl groups"/>
    <property type="evidence" value="ECO:0007669"/>
    <property type="project" value="InterPro"/>
</dbReference>
<dbReference type="InterPro" id="IPR000182">
    <property type="entry name" value="GNAT_dom"/>
</dbReference>
<dbReference type="Proteomes" id="UP000244224">
    <property type="component" value="Unassembled WGS sequence"/>
</dbReference>
<evidence type="ECO:0000313" key="2">
    <source>
        <dbReference type="EMBL" id="PTX52247.1"/>
    </source>
</evidence>
<dbReference type="RefSeq" id="WP_108127529.1">
    <property type="nucleotide sequence ID" value="NZ_QBKP01000002.1"/>
</dbReference>